<dbReference type="OrthoDB" id="10608996at2759"/>
<keyword evidence="3" id="KW-1185">Reference proteome</keyword>
<protein>
    <submittedName>
        <fullName evidence="2">Uncharacterized protein</fullName>
    </submittedName>
</protein>
<dbReference type="AlphaFoldDB" id="A0A8J4YBG7"/>
<feature type="region of interest" description="Disordered" evidence="1">
    <location>
        <begin position="201"/>
        <end position="222"/>
    </location>
</feature>
<evidence type="ECO:0000313" key="2">
    <source>
        <dbReference type="EMBL" id="KAG0724087.1"/>
    </source>
</evidence>
<gene>
    <name evidence="2" type="ORF">GWK47_041385</name>
</gene>
<dbReference type="EMBL" id="JACEEZ010007397">
    <property type="protein sequence ID" value="KAG0724087.1"/>
    <property type="molecule type" value="Genomic_DNA"/>
</dbReference>
<accession>A0A8J4YBG7</accession>
<proteinExistence type="predicted"/>
<feature type="region of interest" description="Disordered" evidence="1">
    <location>
        <begin position="13"/>
        <end position="44"/>
    </location>
</feature>
<evidence type="ECO:0000256" key="1">
    <source>
        <dbReference type="SAM" id="MobiDB-lite"/>
    </source>
</evidence>
<name>A0A8J4YBG7_CHIOP</name>
<sequence>MQELLSRSLATRDGASGGVADVGAPIPAPRHHLTRPDTTQVQAPHKLSPNVSLREYKVWRSAWADYEELLQHREQPVRTQLVHFRLCLTPEMGCTLAYAIGIAEDDDTLPVKEEFSDVLGDSGDFDNGAKLATMVGPPMMIHLRPDSQPFARLTPNSIPLAWQADTKAMLDEHLAVFESPLTCRSLIRRCFDRRIHPRRPAPRRCSPDALRSSSPDGNTSTPACIRSQWQAADEECDAKLSAGMEKAEWYYNCSSRALAPLCIGTPVRIQDCKSRRCNRQGVVVGIVTTEITTTKLQVGGYSGGTASTYVLAMRLHQLRPLVNPRPLLMYVIAARFGSRRHRQPLSRSAEVHVNAEVRTASFRNLFPPGREM</sequence>
<dbReference type="Proteomes" id="UP000770661">
    <property type="component" value="Unassembled WGS sequence"/>
</dbReference>
<reference evidence="2" key="1">
    <citation type="submission" date="2020-07" db="EMBL/GenBank/DDBJ databases">
        <title>The High-quality genome of the commercially important snow crab, Chionoecetes opilio.</title>
        <authorList>
            <person name="Jeong J.-H."/>
            <person name="Ryu S."/>
        </authorList>
    </citation>
    <scope>NUCLEOTIDE SEQUENCE</scope>
    <source>
        <strain evidence="2">MADBK_172401_WGS</strain>
        <tissue evidence="2">Digestive gland</tissue>
    </source>
</reference>
<comment type="caution">
    <text evidence="2">The sequence shown here is derived from an EMBL/GenBank/DDBJ whole genome shotgun (WGS) entry which is preliminary data.</text>
</comment>
<feature type="compositionally biased region" description="Polar residues" evidence="1">
    <location>
        <begin position="211"/>
        <end position="222"/>
    </location>
</feature>
<organism evidence="2 3">
    <name type="scientific">Chionoecetes opilio</name>
    <name type="common">Atlantic snow crab</name>
    <name type="synonym">Cancer opilio</name>
    <dbReference type="NCBI Taxonomy" id="41210"/>
    <lineage>
        <taxon>Eukaryota</taxon>
        <taxon>Metazoa</taxon>
        <taxon>Ecdysozoa</taxon>
        <taxon>Arthropoda</taxon>
        <taxon>Crustacea</taxon>
        <taxon>Multicrustacea</taxon>
        <taxon>Malacostraca</taxon>
        <taxon>Eumalacostraca</taxon>
        <taxon>Eucarida</taxon>
        <taxon>Decapoda</taxon>
        <taxon>Pleocyemata</taxon>
        <taxon>Brachyura</taxon>
        <taxon>Eubrachyura</taxon>
        <taxon>Majoidea</taxon>
        <taxon>Majidae</taxon>
        <taxon>Chionoecetes</taxon>
    </lineage>
</organism>
<evidence type="ECO:0000313" key="3">
    <source>
        <dbReference type="Proteomes" id="UP000770661"/>
    </source>
</evidence>